<dbReference type="Proteomes" id="UP001205105">
    <property type="component" value="Unassembled WGS sequence"/>
</dbReference>
<feature type="region of interest" description="Disordered" evidence="1">
    <location>
        <begin position="151"/>
        <end position="234"/>
    </location>
</feature>
<dbReference type="EMBL" id="JADXDR010000275">
    <property type="protein sequence ID" value="KAI7835381.1"/>
    <property type="molecule type" value="Genomic_DNA"/>
</dbReference>
<name>A0AAD5DFS7_9CHLO</name>
<feature type="compositionally biased region" description="Low complexity" evidence="1">
    <location>
        <begin position="63"/>
        <end position="77"/>
    </location>
</feature>
<feature type="compositionally biased region" description="Low complexity" evidence="1">
    <location>
        <begin position="37"/>
        <end position="56"/>
    </location>
</feature>
<evidence type="ECO:0000256" key="1">
    <source>
        <dbReference type="SAM" id="MobiDB-lite"/>
    </source>
</evidence>
<evidence type="ECO:0000313" key="2">
    <source>
        <dbReference type="EMBL" id="KAI7835381.1"/>
    </source>
</evidence>
<feature type="compositionally biased region" description="Low complexity" evidence="1">
    <location>
        <begin position="209"/>
        <end position="220"/>
    </location>
</feature>
<comment type="caution">
    <text evidence="2">The sequence shown here is derived from an EMBL/GenBank/DDBJ whole genome shotgun (WGS) entry which is preliminary data.</text>
</comment>
<reference evidence="2" key="1">
    <citation type="submission" date="2020-11" db="EMBL/GenBank/DDBJ databases">
        <title>Chlorella ohadii genome sequencing and assembly.</title>
        <authorList>
            <person name="Murik O."/>
            <person name="Treves H."/>
            <person name="Kedem I."/>
            <person name="Shotland Y."/>
            <person name="Kaplan A."/>
        </authorList>
    </citation>
    <scope>NUCLEOTIDE SEQUENCE</scope>
    <source>
        <strain evidence="2">1</strain>
    </source>
</reference>
<accession>A0AAD5DFS7</accession>
<feature type="region of interest" description="Disordered" evidence="1">
    <location>
        <begin position="27"/>
        <end position="115"/>
    </location>
</feature>
<evidence type="ECO:0000313" key="3">
    <source>
        <dbReference type="Proteomes" id="UP001205105"/>
    </source>
</evidence>
<sequence length="234" mass="25272">MYRCSRYPKNHCNVCCPLEVTLVPLRPSGTPHASAARQQQQQKQRRQQLQQQQRRLSSTASMGVVGSPVSPVAGSSGEAADEGRTPSQEHCPPRLPAAPTKSSSVDSRQRDERAAAQRSLDFNAISIQAIRARQLGAQYMVMRPSARQVARMQQQAAVTPAAAGPSSAKDAGRKRGRDPPSPLQRQPLQELMVSGGGQQQQAQRRRQQPEQAPAPQPAAGSGAGTWLKNAAHRP</sequence>
<keyword evidence="3" id="KW-1185">Reference proteome</keyword>
<gene>
    <name evidence="2" type="ORF">COHA_010715</name>
</gene>
<proteinExistence type="predicted"/>
<protein>
    <submittedName>
        <fullName evidence="2">Uncharacterized protein</fullName>
    </submittedName>
</protein>
<dbReference type="AlphaFoldDB" id="A0AAD5DFS7"/>
<organism evidence="2 3">
    <name type="scientific">Chlorella ohadii</name>
    <dbReference type="NCBI Taxonomy" id="2649997"/>
    <lineage>
        <taxon>Eukaryota</taxon>
        <taxon>Viridiplantae</taxon>
        <taxon>Chlorophyta</taxon>
        <taxon>core chlorophytes</taxon>
        <taxon>Trebouxiophyceae</taxon>
        <taxon>Chlorellales</taxon>
        <taxon>Chlorellaceae</taxon>
        <taxon>Chlorella clade</taxon>
        <taxon>Chlorella</taxon>
    </lineage>
</organism>